<protein>
    <submittedName>
        <fullName evidence="7">Uncharacterized protein</fullName>
    </submittedName>
</protein>
<evidence type="ECO:0000256" key="1">
    <source>
        <dbReference type="ARBA" id="ARBA00004141"/>
    </source>
</evidence>
<dbReference type="AlphaFoldDB" id="A0A8X7W409"/>
<evidence type="ECO:0000313" key="7">
    <source>
        <dbReference type="EMBL" id="KAG2321733.1"/>
    </source>
</evidence>
<dbReference type="SUPFAM" id="SSF103473">
    <property type="entry name" value="MFS general substrate transporter"/>
    <property type="match status" value="1"/>
</dbReference>
<keyword evidence="8" id="KW-1185">Reference proteome</keyword>
<organism evidence="7 8">
    <name type="scientific">Brassica carinata</name>
    <name type="common">Ethiopian mustard</name>
    <name type="synonym">Abyssinian cabbage</name>
    <dbReference type="NCBI Taxonomy" id="52824"/>
    <lineage>
        <taxon>Eukaryota</taxon>
        <taxon>Viridiplantae</taxon>
        <taxon>Streptophyta</taxon>
        <taxon>Embryophyta</taxon>
        <taxon>Tracheophyta</taxon>
        <taxon>Spermatophyta</taxon>
        <taxon>Magnoliopsida</taxon>
        <taxon>eudicotyledons</taxon>
        <taxon>Gunneridae</taxon>
        <taxon>Pentapetalae</taxon>
        <taxon>rosids</taxon>
        <taxon>malvids</taxon>
        <taxon>Brassicales</taxon>
        <taxon>Brassicaceae</taxon>
        <taxon>Brassiceae</taxon>
        <taxon>Brassica</taxon>
    </lineage>
</organism>
<evidence type="ECO:0000256" key="4">
    <source>
        <dbReference type="ARBA" id="ARBA00022989"/>
    </source>
</evidence>
<comment type="caution">
    <text evidence="7">The sequence shown here is derived from an EMBL/GenBank/DDBJ whole genome shotgun (WGS) entry which is preliminary data.</text>
</comment>
<dbReference type="Gene3D" id="1.20.1250.20">
    <property type="entry name" value="MFS general substrate transporter like domains"/>
    <property type="match status" value="2"/>
</dbReference>
<comment type="subcellular location">
    <subcellularLocation>
        <location evidence="1">Membrane</location>
        <topology evidence="1">Multi-pass membrane protein</topology>
    </subcellularLocation>
</comment>
<proteinExistence type="inferred from homology"/>
<feature type="transmembrane region" description="Helical" evidence="6">
    <location>
        <begin position="157"/>
        <end position="177"/>
    </location>
</feature>
<dbReference type="Proteomes" id="UP000886595">
    <property type="component" value="Unassembled WGS sequence"/>
</dbReference>
<dbReference type="OrthoDB" id="1898501at2759"/>
<gene>
    <name evidence="7" type="ORF">Bca52824_014946</name>
</gene>
<accession>A0A8X7W409</accession>
<dbReference type="EMBL" id="JAAMPC010000003">
    <property type="protein sequence ID" value="KAG2321733.1"/>
    <property type="molecule type" value="Genomic_DNA"/>
</dbReference>
<reference evidence="7 8" key="1">
    <citation type="submission" date="2020-02" db="EMBL/GenBank/DDBJ databases">
        <authorList>
            <person name="Ma Q."/>
            <person name="Huang Y."/>
            <person name="Song X."/>
            <person name="Pei D."/>
        </authorList>
    </citation>
    <scope>NUCLEOTIDE SEQUENCE [LARGE SCALE GENOMIC DNA]</scope>
    <source>
        <strain evidence="7">Sxm20200214</strain>
        <tissue evidence="7">Leaf</tissue>
    </source>
</reference>
<dbReference type="InterPro" id="IPR000109">
    <property type="entry name" value="POT_fam"/>
</dbReference>
<dbReference type="InterPro" id="IPR036259">
    <property type="entry name" value="MFS_trans_sf"/>
</dbReference>
<evidence type="ECO:0000256" key="5">
    <source>
        <dbReference type="ARBA" id="ARBA00023136"/>
    </source>
</evidence>
<feature type="transmembrane region" description="Helical" evidence="6">
    <location>
        <begin position="130"/>
        <end position="151"/>
    </location>
</feature>
<evidence type="ECO:0000256" key="3">
    <source>
        <dbReference type="ARBA" id="ARBA00022692"/>
    </source>
</evidence>
<keyword evidence="3 6" id="KW-0812">Transmembrane</keyword>
<dbReference type="GO" id="GO:0016020">
    <property type="term" value="C:membrane"/>
    <property type="evidence" value="ECO:0007669"/>
    <property type="project" value="UniProtKB-SubCell"/>
</dbReference>
<sequence>MLITADDELGNTAVRYSSGGWRSARLINGVEMAERCAYFGISSNLITYLTGPLTASAAANVNAWMGTVSFLPVLWAFVDDAFLGCFRTLAISSFLFIMDKPVSICALRYLERISPKETDQKEAKAKSSFFNWLMFGSCVSIWLTRLVSSYIQENLSWSLGFGIPSVFMLLALFLFLLGTTSYRFSAEEGGKKNPFA</sequence>
<dbReference type="Pfam" id="PF00854">
    <property type="entry name" value="PTR2"/>
    <property type="match status" value="1"/>
</dbReference>
<keyword evidence="5 6" id="KW-0472">Membrane</keyword>
<evidence type="ECO:0000313" key="8">
    <source>
        <dbReference type="Proteomes" id="UP000886595"/>
    </source>
</evidence>
<evidence type="ECO:0000256" key="2">
    <source>
        <dbReference type="ARBA" id="ARBA00005982"/>
    </source>
</evidence>
<keyword evidence="4 6" id="KW-1133">Transmembrane helix</keyword>
<comment type="similarity">
    <text evidence="2">Belongs to the major facilitator superfamily. Proton-dependent oligopeptide transporter (POT/PTR) (TC 2.A.17) family.</text>
</comment>
<dbReference type="PANTHER" id="PTHR11654">
    <property type="entry name" value="OLIGOPEPTIDE TRANSPORTER-RELATED"/>
    <property type="match status" value="1"/>
</dbReference>
<name>A0A8X7W409_BRACI</name>
<evidence type="ECO:0000256" key="6">
    <source>
        <dbReference type="SAM" id="Phobius"/>
    </source>
</evidence>
<dbReference type="GO" id="GO:0022857">
    <property type="term" value="F:transmembrane transporter activity"/>
    <property type="evidence" value="ECO:0007669"/>
    <property type="project" value="InterPro"/>
</dbReference>